<sequence length="471" mass="53372">MRLLCSHLECGQSYFCHNHLFIFVLSLKALQTAVLLTTHNFFLDYSILHIPATTPLFFLTSCNLFFSCSIYIYSLYVILQAAASTTKAPLFPSSSIILEELPKLWLTKSALREANRRNRSLSLYQGSASIPHTFAPFFFAQLFYCSRKQVKRFSRCRGPDLSDSRDYPEPAHFDQYSMAPDDSIPTRTRIKGSMAYDRHFEGHLNDHGIFMPSGTYPDGTKPSKPAKIAEIQRRLRNSRPSMVILESSLEREYEDFTTVNDKTSGAQRVVKRILPFLQGSQQDSFEDGGNHPFTNLAPLTDGTLANAAPEFYHGAPPNQLNNNIREDLSNKIVPTRRTNRPAAPNFFLETAMHALQQYGHDRSSNKPDYYNNNAYTMAATFNNELLGLYITHLTIPTDNNDPDPNYVMTQAGQWALHSDPDTYQQGITAYRNAQDLAREFRDDFIRQANEQYAAGQDNAGSSDGSEEPNYI</sequence>
<dbReference type="AlphaFoldDB" id="A0A2V5HJV9"/>
<keyword evidence="2" id="KW-0472">Membrane</keyword>
<dbReference type="STRING" id="1450538.A0A2V5HJV9"/>
<reference evidence="3 4" key="1">
    <citation type="submission" date="2018-02" db="EMBL/GenBank/DDBJ databases">
        <title>The genomes of Aspergillus section Nigri reveals drivers in fungal speciation.</title>
        <authorList>
            <consortium name="DOE Joint Genome Institute"/>
            <person name="Vesth T.C."/>
            <person name="Nybo J."/>
            <person name="Theobald S."/>
            <person name="Brandl J."/>
            <person name="Frisvad J.C."/>
            <person name="Nielsen K.F."/>
            <person name="Lyhne E.K."/>
            <person name="Kogle M.E."/>
            <person name="Kuo A."/>
            <person name="Riley R."/>
            <person name="Clum A."/>
            <person name="Nolan M."/>
            <person name="Lipzen A."/>
            <person name="Salamov A."/>
            <person name="Henrissat B."/>
            <person name="Wiebenga A."/>
            <person name="De vries R.P."/>
            <person name="Grigoriev I.V."/>
            <person name="Mortensen U.H."/>
            <person name="Andersen M.R."/>
            <person name="Baker S.E."/>
        </authorList>
    </citation>
    <scope>NUCLEOTIDE SEQUENCE [LARGE SCALE GENOMIC DNA]</scope>
    <source>
        <strain evidence="3 4">CBS 115571</strain>
    </source>
</reference>
<name>A0A2V5HJV9_ASPV1</name>
<accession>A0A2V5HJV9</accession>
<feature type="transmembrane region" description="Helical" evidence="2">
    <location>
        <begin position="55"/>
        <end position="79"/>
    </location>
</feature>
<feature type="transmembrane region" description="Helical" evidence="2">
    <location>
        <begin position="121"/>
        <end position="144"/>
    </location>
</feature>
<evidence type="ECO:0000256" key="1">
    <source>
        <dbReference type="SAM" id="MobiDB-lite"/>
    </source>
</evidence>
<evidence type="ECO:0000313" key="3">
    <source>
        <dbReference type="EMBL" id="PYI16440.1"/>
    </source>
</evidence>
<proteinExistence type="predicted"/>
<evidence type="ECO:0000313" key="4">
    <source>
        <dbReference type="Proteomes" id="UP000249829"/>
    </source>
</evidence>
<keyword evidence="2" id="KW-1133">Transmembrane helix</keyword>
<dbReference type="OMA" id="WAEIHEI"/>
<protein>
    <submittedName>
        <fullName evidence="3">Uncharacterized protein</fullName>
    </submittedName>
</protein>
<keyword evidence="4" id="KW-1185">Reference proteome</keyword>
<gene>
    <name evidence="3" type="ORF">BO99DRAFT_483844</name>
</gene>
<organism evidence="3 4">
    <name type="scientific">Aspergillus violaceofuscus (strain CBS 115571)</name>
    <dbReference type="NCBI Taxonomy" id="1450538"/>
    <lineage>
        <taxon>Eukaryota</taxon>
        <taxon>Fungi</taxon>
        <taxon>Dikarya</taxon>
        <taxon>Ascomycota</taxon>
        <taxon>Pezizomycotina</taxon>
        <taxon>Eurotiomycetes</taxon>
        <taxon>Eurotiomycetidae</taxon>
        <taxon>Eurotiales</taxon>
        <taxon>Aspergillaceae</taxon>
        <taxon>Aspergillus</taxon>
    </lineage>
</organism>
<evidence type="ECO:0000256" key="2">
    <source>
        <dbReference type="SAM" id="Phobius"/>
    </source>
</evidence>
<feature type="transmembrane region" description="Helical" evidence="2">
    <location>
        <begin position="20"/>
        <end position="43"/>
    </location>
</feature>
<feature type="region of interest" description="Disordered" evidence="1">
    <location>
        <begin position="451"/>
        <end position="471"/>
    </location>
</feature>
<dbReference type="Proteomes" id="UP000249829">
    <property type="component" value="Unassembled WGS sequence"/>
</dbReference>
<keyword evidence="2" id="KW-0812">Transmembrane</keyword>
<dbReference type="EMBL" id="KZ825169">
    <property type="protein sequence ID" value="PYI16440.1"/>
    <property type="molecule type" value="Genomic_DNA"/>
</dbReference>